<dbReference type="STRING" id="1797291.A2V47_01020"/>
<evidence type="ECO:0000256" key="4">
    <source>
        <dbReference type="ARBA" id="ARBA00022692"/>
    </source>
</evidence>
<accession>A0A1F5ADD4</accession>
<dbReference type="PANTHER" id="PTHR30558">
    <property type="entry name" value="EXBD MEMBRANE COMPONENT OF PMF-DRIVEN MACROMOLECULE IMPORT SYSTEM"/>
    <property type="match status" value="1"/>
</dbReference>
<reference evidence="9 10" key="1">
    <citation type="journal article" date="2016" name="Nat. Commun.">
        <title>Thousands of microbial genomes shed light on interconnected biogeochemical processes in an aquifer system.</title>
        <authorList>
            <person name="Anantharaman K."/>
            <person name="Brown C.T."/>
            <person name="Hug L.A."/>
            <person name="Sharon I."/>
            <person name="Castelle C.J."/>
            <person name="Probst A.J."/>
            <person name="Thomas B.C."/>
            <person name="Singh A."/>
            <person name="Wilkins M.J."/>
            <person name="Karaoz U."/>
            <person name="Brodie E.L."/>
            <person name="Williams K.H."/>
            <person name="Hubbard S.S."/>
            <person name="Banfield J.F."/>
        </authorList>
    </citation>
    <scope>NUCLEOTIDE SEQUENCE [LARGE SCALE GENOMIC DNA]</scope>
</reference>
<dbReference type="InterPro" id="IPR003400">
    <property type="entry name" value="ExbD"/>
</dbReference>
<evidence type="ECO:0008006" key="11">
    <source>
        <dbReference type="Google" id="ProtNLM"/>
    </source>
</evidence>
<gene>
    <name evidence="9" type="ORF">A2V47_01020</name>
</gene>
<keyword evidence="4 7" id="KW-0812">Transmembrane</keyword>
<dbReference type="Proteomes" id="UP000177701">
    <property type="component" value="Unassembled WGS sequence"/>
</dbReference>
<evidence type="ECO:0000256" key="6">
    <source>
        <dbReference type="ARBA" id="ARBA00023136"/>
    </source>
</evidence>
<keyword evidence="7" id="KW-0653">Protein transport</keyword>
<dbReference type="EMBL" id="MEYH01000031">
    <property type="protein sequence ID" value="OGD16520.1"/>
    <property type="molecule type" value="Genomic_DNA"/>
</dbReference>
<dbReference type="AlphaFoldDB" id="A0A1F5ADD4"/>
<evidence type="ECO:0000256" key="2">
    <source>
        <dbReference type="ARBA" id="ARBA00005811"/>
    </source>
</evidence>
<dbReference type="PANTHER" id="PTHR30558:SF3">
    <property type="entry name" value="BIOPOLYMER TRANSPORT PROTEIN EXBD-RELATED"/>
    <property type="match status" value="1"/>
</dbReference>
<evidence type="ECO:0000256" key="5">
    <source>
        <dbReference type="ARBA" id="ARBA00022989"/>
    </source>
</evidence>
<evidence type="ECO:0000256" key="8">
    <source>
        <dbReference type="SAM" id="Phobius"/>
    </source>
</evidence>
<keyword evidence="6 8" id="KW-0472">Membrane</keyword>
<dbReference type="GO" id="GO:0022857">
    <property type="term" value="F:transmembrane transporter activity"/>
    <property type="evidence" value="ECO:0007669"/>
    <property type="project" value="InterPro"/>
</dbReference>
<proteinExistence type="inferred from homology"/>
<protein>
    <recommendedName>
        <fullName evidence="11">Biopolymer transporter ExbD</fullName>
    </recommendedName>
</protein>
<dbReference type="GO" id="GO:0015031">
    <property type="term" value="P:protein transport"/>
    <property type="evidence" value="ECO:0007669"/>
    <property type="project" value="UniProtKB-KW"/>
</dbReference>
<evidence type="ECO:0000256" key="7">
    <source>
        <dbReference type="RuleBase" id="RU003879"/>
    </source>
</evidence>
<name>A0A1F5ADD4_9BACT</name>
<evidence type="ECO:0000256" key="1">
    <source>
        <dbReference type="ARBA" id="ARBA00004162"/>
    </source>
</evidence>
<evidence type="ECO:0000313" key="10">
    <source>
        <dbReference type="Proteomes" id="UP000177701"/>
    </source>
</evidence>
<comment type="caution">
    <text evidence="9">The sequence shown here is derived from an EMBL/GenBank/DDBJ whole genome shotgun (WGS) entry which is preliminary data.</text>
</comment>
<comment type="subcellular location">
    <subcellularLocation>
        <location evidence="1">Cell membrane</location>
        <topology evidence="1">Single-pass membrane protein</topology>
    </subcellularLocation>
    <subcellularLocation>
        <location evidence="7">Cell membrane</location>
        <topology evidence="7">Single-pass type II membrane protein</topology>
    </subcellularLocation>
</comment>
<dbReference type="Pfam" id="PF02472">
    <property type="entry name" value="ExbD"/>
    <property type="match status" value="1"/>
</dbReference>
<comment type="similarity">
    <text evidence="2 7">Belongs to the ExbD/TolR family.</text>
</comment>
<dbReference type="GO" id="GO:0005886">
    <property type="term" value="C:plasma membrane"/>
    <property type="evidence" value="ECO:0007669"/>
    <property type="project" value="UniProtKB-SubCell"/>
</dbReference>
<evidence type="ECO:0000313" key="9">
    <source>
        <dbReference type="EMBL" id="OGD16520.1"/>
    </source>
</evidence>
<dbReference type="Gene3D" id="3.30.420.270">
    <property type="match status" value="1"/>
</dbReference>
<sequence>MKFPHLNKKNASFDLTPLIDVVFLLLLFFMLTTTFVNLENRVKVNLPSGDFAAAEPSENIIVSITENNTVYLNGKLIDPLKLTENVAVELKKASNKIVVLEADTNVLHGKVIRVMDLLKQGGAEKIAIATQPVEKK</sequence>
<keyword evidence="7" id="KW-0813">Transport</keyword>
<organism evidence="9 10">
    <name type="scientific">Candidatus Sediminicultor quintus</name>
    <dbReference type="NCBI Taxonomy" id="1797291"/>
    <lineage>
        <taxon>Bacteria</taxon>
        <taxon>Pseudomonadati</taxon>
        <taxon>Atribacterota</taxon>
        <taxon>Candidatus Phoenicimicrobiia</taxon>
        <taxon>Candidatus Pheonicimicrobiales</taxon>
        <taxon>Candidatus Phoenicimicrobiaceae</taxon>
        <taxon>Candidatus Sediminicultor</taxon>
    </lineage>
</organism>
<feature type="transmembrane region" description="Helical" evidence="8">
    <location>
        <begin position="15"/>
        <end position="38"/>
    </location>
</feature>
<keyword evidence="5 8" id="KW-1133">Transmembrane helix</keyword>
<evidence type="ECO:0000256" key="3">
    <source>
        <dbReference type="ARBA" id="ARBA00022475"/>
    </source>
</evidence>
<keyword evidence="3" id="KW-1003">Cell membrane</keyword>